<keyword evidence="5 9" id="KW-0560">Oxidoreductase</keyword>
<dbReference type="AlphaFoldDB" id="A0A139A558"/>
<dbReference type="SUPFAM" id="SSF48264">
    <property type="entry name" value="Cytochrome P450"/>
    <property type="match status" value="1"/>
</dbReference>
<dbReference type="OrthoDB" id="1470350at2759"/>
<evidence type="ECO:0000256" key="5">
    <source>
        <dbReference type="ARBA" id="ARBA00023002"/>
    </source>
</evidence>
<dbReference type="InterPro" id="IPR036396">
    <property type="entry name" value="Cyt_P450_sf"/>
</dbReference>
<organism evidence="10 11">
    <name type="scientific">Gonapodya prolifera (strain JEL478)</name>
    <name type="common">Monoblepharis prolifera</name>
    <dbReference type="NCBI Taxonomy" id="1344416"/>
    <lineage>
        <taxon>Eukaryota</taxon>
        <taxon>Fungi</taxon>
        <taxon>Fungi incertae sedis</taxon>
        <taxon>Chytridiomycota</taxon>
        <taxon>Chytridiomycota incertae sedis</taxon>
        <taxon>Monoblepharidomycetes</taxon>
        <taxon>Monoblepharidales</taxon>
        <taxon>Gonapodyaceae</taxon>
        <taxon>Gonapodya</taxon>
    </lineage>
</organism>
<dbReference type="GO" id="GO:0016705">
    <property type="term" value="F:oxidoreductase activity, acting on paired donors, with incorporation or reduction of molecular oxygen"/>
    <property type="evidence" value="ECO:0007669"/>
    <property type="project" value="InterPro"/>
</dbReference>
<evidence type="ECO:0000256" key="7">
    <source>
        <dbReference type="ARBA" id="ARBA00023033"/>
    </source>
</evidence>
<dbReference type="GO" id="GO:0004497">
    <property type="term" value="F:monooxygenase activity"/>
    <property type="evidence" value="ECO:0007669"/>
    <property type="project" value="UniProtKB-KW"/>
</dbReference>
<evidence type="ECO:0000256" key="3">
    <source>
        <dbReference type="ARBA" id="ARBA00022617"/>
    </source>
</evidence>
<keyword evidence="3 8" id="KW-0349">Heme</keyword>
<dbReference type="STRING" id="1344416.A0A139A558"/>
<dbReference type="EMBL" id="KQ965794">
    <property type="protein sequence ID" value="KXS11920.1"/>
    <property type="molecule type" value="Genomic_DNA"/>
</dbReference>
<evidence type="ECO:0000313" key="10">
    <source>
        <dbReference type="EMBL" id="KXS11920.1"/>
    </source>
</evidence>
<dbReference type="InterPro" id="IPR017972">
    <property type="entry name" value="Cyt_P450_CS"/>
</dbReference>
<dbReference type="CDD" id="cd00302">
    <property type="entry name" value="cytochrome_P450"/>
    <property type="match status" value="1"/>
</dbReference>
<dbReference type="GO" id="GO:0005506">
    <property type="term" value="F:iron ion binding"/>
    <property type="evidence" value="ECO:0007669"/>
    <property type="project" value="InterPro"/>
</dbReference>
<dbReference type="GO" id="GO:0020037">
    <property type="term" value="F:heme binding"/>
    <property type="evidence" value="ECO:0007669"/>
    <property type="project" value="InterPro"/>
</dbReference>
<dbReference type="Gene3D" id="1.10.630.10">
    <property type="entry name" value="Cytochrome P450"/>
    <property type="match status" value="1"/>
</dbReference>
<dbReference type="PANTHER" id="PTHR24292">
    <property type="entry name" value="CYTOCHROME P450"/>
    <property type="match status" value="1"/>
</dbReference>
<evidence type="ECO:0000256" key="8">
    <source>
        <dbReference type="PIRSR" id="PIRSR602401-1"/>
    </source>
</evidence>
<keyword evidence="7 9" id="KW-0503">Monooxygenase</keyword>
<dbReference type="InterPro" id="IPR002401">
    <property type="entry name" value="Cyt_P450_E_grp-I"/>
</dbReference>
<sequence>MVAISVLIALAAGVYVVWELYRRFVIDIYDDDAVTVPYIPLITYPDITKLNKRVETELGYLRKHNKTVVRFVNIFNPNDRTIIAADTELMREMFVGKDWQRWDRDHDKLTKARVFAGGLILMHNDEKWRAAREIFGRTFTTVAVKQYWPILKSNLDIFMDVIAKKNASSPDGFNIQEYFFKYTFDVISRLTFGEDINCLKGGENEKYIHAWEQLLDLSGQAIAMDIALGPSNGTWLSDAIGLKAKIDGHTQTLHEMVKRNQERRAKGIDLDRYSIFDDTMNSGKLPDFMDDAEMTKQLMTFLFAGHDTTASLLSFLAGCLATRPDYQVKIRAEVNEALAGGEQSLDKIEGLKYLNAAIKETLRLYPAAPHGAQRKVNEDWDVSWNDASGQRRLLRLKAGDFVPLGVYHGHHLASNYKNRDPARMDAWDPDVFLNDLNGGGNNTFSHVPFGGGPRKCLGEKLSLHETRLVITEILKNYWIAPAEKWTLDIHQPGMLTPANVMVRLYPL</sequence>
<name>A0A139A558_GONPJ</name>
<dbReference type="PROSITE" id="PS00086">
    <property type="entry name" value="CYTOCHROME_P450"/>
    <property type="match status" value="1"/>
</dbReference>
<gene>
    <name evidence="10" type="ORF">M427DRAFT_157748</name>
</gene>
<dbReference type="Pfam" id="PF00067">
    <property type="entry name" value="p450"/>
    <property type="match status" value="1"/>
</dbReference>
<feature type="binding site" description="axial binding residue" evidence="8">
    <location>
        <position position="456"/>
    </location>
    <ligand>
        <name>heme</name>
        <dbReference type="ChEBI" id="CHEBI:30413"/>
    </ligand>
    <ligandPart>
        <name>Fe</name>
        <dbReference type="ChEBI" id="CHEBI:18248"/>
    </ligandPart>
</feature>
<keyword evidence="6 8" id="KW-0408">Iron</keyword>
<reference evidence="10 11" key="1">
    <citation type="journal article" date="2015" name="Genome Biol. Evol.">
        <title>Phylogenomic analyses indicate that early fungi evolved digesting cell walls of algal ancestors of land plants.</title>
        <authorList>
            <person name="Chang Y."/>
            <person name="Wang S."/>
            <person name="Sekimoto S."/>
            <person name="Aerts A.L."/>
            <person name="Choi C."/>
            <person name="Clum A."/>
            <person name="LaButti K.M."/>
            <person name="Lindquist E.A."/>
            <person name="Yee Ngan C."/>
            <person name="Ohm R.A."/>
            <person name="Salamov A.A."/>
            <person name="Grigoriev I.V."/>
            <person name="Spatafora J.W."/>
            <person name="Berbee M.L."/>
        </authorList>
    </citation>
    <scope>NUCLEOTIDE SEQUENCE [LARGE SCALE GENOMIC DNA]</scope>
    <source>
        <strain evidence="10 11">JEL478</strain>
    </source>
</reference>
<keyword evidence="4 8" id="KW-0479">Metal-binding</keyword>
<dbReference type="PANTHER" id="PTHR24292:SF54">
    <property type="entry name" value="CYP9F3-RELATED"/>
    <property type="match status" value="1"/>
</dbReference>
<dbReference type="InterPro" id="IPR001128">
    <property type="entry name" value="Cyt_P450"/>
</dbReference>
<dbReference type="InterPro" id="IPR050476">
    <property type="entry name" value="Insect_CytP450_Detox"/>
</dbReference>
<evidence type="ECO:0000256" key="9">
    <source>
        <dbReference type="RuleBase" id="RU000461"/>
    </source>
</evidence>
<dbReference type="PRINTS" id="PR00385">
    <property type="entry name" value="P450"/>
</dbReference>
<keyword evidence="11" id="KW-1185">Reference proteome</keyword>
<evidence type="ECO:0000256" key="1">
    <source>
        <dbReference type="ARBA" id="ARBA00001971"/>
    </source>
</evidence>
<dbReference type="PRINTS" id="PR00463">
    <property type="entry name" value="EP450I"/>
</dbReference>
<evidence type="ECO:0000313" key="11">
    <source>
        <dbReference type="Proteomes" id="UP000070544"/>
    </source>
</evidence>
<evidence type="ECO:0000256" key="2">
    <source>
        <dbReference type="ARBA" id="ARBA00010617"/>
    </source>
</evidence>
<evidence type="ECO:0000256" key="6">
    <source>
        <dbReference type="ARBA" id="ARBA00023004"/>
    </source>
</evidence>
<protein>
    <submittedName>
        <fullName evidence="10">Cytochrome P450</fullName>
    </submittedName>
</protein>
<dbReference type="Proteomes" id="UP000070544">
    <property type="component" value="Unassembled WGS sequence"/>
</dbReference>
<comment type="cofactor">
    <cofactor evidence="1 8">
        <name>heme</name>
        <dbReference type="ChEBI" id="CHEBI:30413"/>
    </cofactor>
</comment>
<evidence type="ECO:0000256" key="4">
    <source>
        <dbReference type="ARBA" id="ARBA00022723"/>
    </source>
</evidence>
<comment type="similarity">
    <text evidence="2 9">Belongs to the cytochrome P450 family.</text>
</comment>
<proteinExistence type="inferred from homology"/>
<accession>A0A139A558</accession>